<accession>A0A090ES50</accession>
<evidence type="ECO:0000313" key="2">
    <source>
        <dbReference type="Proteomes" id="UP000046373"/>
    </source>
</evidence>
<dbReference type="Proteomes" id="UP000046373">
    <property type="component" value="Unassembled WGS sequence"/>
</dbReference>
<proteinExistence type="predicted"/>
<reference evidence="1 2" key="1">
    <citation type="submission" date="2014-08" db="EMBL/GenBank/DDBJ databases">
        <authorList>
            <person name="Moulin Lionel"/>
        </authorList>
    </citation>
    <scope>NUCLEOTIDE SEQUENCE [LARGE SCALE GENOMIC DNA]</scope>
</reference>
<protein>
    <submittedName>
        <fullName evidence="1">Uncharacterized protein</fullName>
    </submittedName>
</protein>
<name>A0A090ES50_MESPL</name>
<sequence length="50" mass="5860">MRGTHRRHAQLRPDALVPIVAENLPTGKRDLKLRPAMGCNHYRRQSKRTR</sequence>
<dbReference type="AlphaFoldDB" id="A0A090ES50"/>
<organism evidence="1 2">
    <name type="scientific">Mesorhizobium plurifarium</name>
    <dbReference type="NCBI Taxonomy" id="69974"/>
    <lineage>
        <taxon>Bacteria</taxon>
        <taxon>Pseudomonadati</taxon>
        <taxon>Pseudomonadota</taxon>
        <taxon>Alphaproteobacteria</taxon>
        <taxon>Hyphomicrobiales</taxon>
        <taxon>Phyllobacteriaceae</taxon>
        <taxon>Mesorhizobium</taxon>
    </lineage>
</organism>
<gene>
    <name evidence="1" type="ORF">MPLDJ20_150011</name>
</gene>
<dbReference type="EMBL" id="CCNB01000007">
    <property type="protein sequence ID" value="CDX32036.1"/>
    <property type="molecule type" value="Genomic_DNA"/>
</dbReference>
<evidence type="ECO:0000313" key="1">
    <source>
        <dbReference type="EMBL" id="CDX32036.1"/>
    </source>
</evidence>